<dbReference type="PANTHER" id="PTHR43297:SF2">
    <property type="entry name" value="DIPEPTIDE TRANSPORT ATP-BINDING PROTEIN DPPD"/>
    <property type="match status" value="1"/>
</dbReference>
<keyword evidence="4 11" id="KW-0813">Transport</keyword>
<proteinExistence type="inferred from homology"/>
<comment type="subcellular location">
    <subcellularLocation>
        <location evidence="11">Cell membrane</location>
        <topology evidence="11">Multi-pass membrane protein</topology>
    </subcellularLocation>
    <subcellularLocation>
        <location evidence="2">Cell membrane</location>
        <topology evidence="2">Peripheral membrane protein</topology>
    </subcellularLocation>
    <subcellularLocation>
        <location evidence="1">Membrane</location>
        <topology evidence="1">Multi-pass membrane protein</topology>
    </subcellularLocation>
</comment>
<protein>
    <submittedName>
        <fullName evidence="14">Dipeptide/oligopeptide/nickel ABC transporter permease/ATP-binding protein</fullName>
    </submittedName>
</protein>
<dbReference type="PROSITE" id="PS50893">
    <property type="entry name" value="ABC_TRANSPORTER_2"/>
    <property type="match status" value="1"/>
</dbReference>
<sequence>MTISTPEQVDAAVAEAPRSGLARRFFSNPLGLVPSIVLAAIAVLSVASPWIAPHDPSDTILDQVNSAPNEVFLLGGDGSGRDVLSRLLLASRLTLIGAITVAIVSVVVGLVSGLLAGYLGKWIDSSLSWVNNVLMTVPSVIILVALFSVIGPNTVVTMAIFGVLISPFLFRLVRTLVIAVKNELYVDAARVSGLSGSRILGRHVLYAVRAPIIIIATGMVGAGILIQAGLEFLGLGSPSEPTWGGMLEDAFLNIFRSPLGILWPGIAIGLTAGCLSLIANALRDALEEPAPKARTKSVRLKDEALRRASAPAGTAEAPPEDALLVVSNLRVGYPQADGSARVVVDGVNLHVNKGEILGLVGESGSGKTQTAFSILRLLPEEAEFAGDVTFEGVPLLALSESEMQKIRGKRIAYIPQEPMSNLDPTFTIGHQLTVPMMRTLGLTKKEATARAKQLLERVGIADPERTFRAYPHEISGGMAQRVLIAGAVSCEPELIVADEPTTALDVTVQAEILDLLRELQKERGMAIILVTHNFGVVADLCDRVAVMQAGHIVETNTASELFDRPQHPYTRMLLSSTLEDTEPRKQRVAALTEGR</sequence>
<keyword evidence="8 14" id="KW-0067">ATP-binding</keyword>
<evidence type="ECO:0000313" key="15">
    <source>
        <dbReference type="Proteomes" id="UP000293865"/>
    </source>
</evidence>
<dbReference type="InterPro" id="IPR013563">
    <property type="entry name" value="Oligopep_ABC_C"/>
</dbReference>
<dbReference type="SMART" id="SM00382">
    <property type="entry name" value="AAA"/>
    <property type="match status" value="1"/>
</dbReference>
<keyword evidence="5" id="KW-1003">Cell membrane</keyword>
<dbReference type="RefSeq" id="WP_129520438.1">
    <property type="nucleotide sequence ID" value="NZ_SDPN01000012.1"/>
</dbReference>
<keyword evidence="6 11" id="KW-0812">Transmembrane</keyword>
<keyword evidence="15" id="KW-1185">Reference proteome</keyword>
<dbReference type="InterPro" id="IPR025966">
    <property type="entry name" value="OppC_N"/>
</dbReference>
<feature type="transmembrane region" description="Helical" evidence="11">
    <location>
        <begin position="206"/>
        <end position="230"/>
    </location>
</feature>
<dbReference type="Pfam" id="PF00528">
    <property type="entry name" value="BPD_transp_1"/>
    <property type="match status" value="1"/>
</dbReference>
<evidence type="ECO:0000313" key="14">
    <source>
        <dbReference type="EMBL" id="RXZ71207.1"/>
    </source>
</evidence>
<feature type="domain" description="ABC transporter" evidence="12">
    <location>
        <begin position="324"/>
        <end position="574"/>
    </location>
</feature>
<dbReference type="GO" id="GO:0005524">
    <property type="term" value="F:ATP binding"/>
    <property type="evidence" value="ECO:0007669"/>
    <property type="project" value="UniProtKB-KW"/>
</dbReference>
<evidence type="ECO:0000256" key="9">
    <source>
        <dbReference type="ARBA" id="ARBA00022989"/>
    </source>
</evidence>
<dbReference type="GO" id="GO:0055085">
    <property type="term" value="P:transmembrane transport"/>
    <property type="evidence" value="ECO:0007669"/>
    <property type="project" value="InterPro"/>
</dbReference>
<dbReference type="InterPro" id="IPR017871">
    <property type="entry name" value="ABC_transporter-like_CS"/>
</dbReference>
<feature type="transmembrane region" description="Helical" evidence="11">
    <location>
        <begin position="30"/>
        <end position="52"/>
    </location>
</feature>
<dbReference type="GO" id="GO:0005886">
    <property type="term" value="C:plasma membrane"/>
    <property type="evidence" value="ECO:0007669"/>
    <property type="project" value="UniProtKB-SubCell"/>
</dbReference>
<dbReference type="SUPFAM" id="SSF52540">
    <property type="entry name" value="P-loop containing nucleoside triphosphate hydrolases"/>
    <property type="match status" value="1"/>
</dbReference>
<dbReference type="EMBL" id="SDPN01000012">
    <property type="protein sequence ID" value="RXZ71207.1"/>
    <property type="molecule type" value="Genomic_DNA"/>
</dbReference>
<keyword evidence="10 11" id="KW-0472">Membrane</keyword>
<keyword evidence="7" id="KW-0547">Nucleotide-binding</keyword>
<dbReference type="InterPro" id="IPR003439">
    <property type="entry name" value="ABC_transporter-like_ATP-bd"/>
</dbReference>
<evidence type="ECO:0000259" key="13">
    <source>
        <dbReference type="PROSITE" id="PS50928"/>
    </source>
</evidence>
<evidence type="ECO:0000256" key="2">
    <source>
        <dbReference type="ARBA" id="ARBA00004202"/>
    </source>
</evidence>
<dbReference type="AlphaFoldDB" id="A0A4Q2L1F6"/>
<dbReference type="InterPro" id="IPR000515">
    <property type="entry name" value="MetI-like"/>
</dbReference>
<dbReference type="PROSITE" id="PS50928">
    <property type="entry name" value="ABC_TM1"/>
    <property type="match status" value="1"/>
</dbReference>
<evidence type="ECO:0000259" key="12">
    <source>
        <dbReference type="PROSITE" id="PS50893"/>
    </source>
</evidence>
<feature type="transmembrane region" description="Helical" evidence="11">
    <location>
        <begin position="261"/>
        <end position="282"/>
    </location>
</feature>
<gene>
    <name evidence="14" type="ORF">ESP51_08295</name>
</gene>
<evidence type="ECO:0000256" key="11">
    <source>
        <dbReference type="RuleBase" id="RU363032"/>
    </source>
</evidence>
<accession>A0A4Q2L1F6</accession>
<dbReference type="Gene3D" id="1.10.3720.10">
    <property type="entry name" value="MetI-like"/>
    <property type="match status" value="1"/>
</dbReference>
<feature type="transmembrane region" description="Helical" evidence="11">
    <location>
        <begin position="93"/>
        <end position="117"/>
    </location>
</feature>
<evidence type="ECO:0000256" key="7">
    <source>
        <dbReference type="ARBA" id="ARBA00022741"/>
    </source>
</evidence>
<feature type="transmembrane region" description="Helical" evidence="11">
    <location>
        <begin position="129"/>
        <end position="150"/>
    </location>
</feature>
<evidence type="ECO:0000256" key="8">
    <source>
        <dbReference type="ARBA" id="ARBA00022840"/>
    </source>
</evidence>
<feature type="domain" description="ABC transmembrane type-1" evidence="13">
    <location>
        <begin position="95"/>
        <end position="283"/>
    </location>
</feature>
<evidence type="ECO:0000256" key="3">
    <source>
        <dbReference type="ARBA" id="ARBA00005417"/>
    </source>
</evidence>
<dbReference type="InterPro" id="IPR003593">
    <property type="entry name" value="AAA+_ATPase"/>
</dbReference>
<dbReference type="InterPro" id="IPR035906">
    <property type="entry name" value="MetI-like_sf"/>
</dbReference>
<dbReference type="FunFam" id="3.40.50.300:FF:000016">
    <property type="entry name" value="Oligopeptide ABC transporter ATP-binding component"/>
    <property type="match status" value="1"/>
</dbReference>
<evidence type="ECO:0000256" key="5">
    <source>
        <dbReference type="ARBA" id="ARBA00022475"/>
    </source>
</evidence>
<evidence type="ECO:0000256" key="6">
    <source>
        <dbReference type="ARBA" id="ARBA00022692"/>
    </source>
</evidence>
<dbReference type="InterPro" id="IPR027417">
    <property type="entry name" value="P-loop_NTPase"/>
</dbReference>
<comment type="similarity">
    <text evidence="11">Belongs to the binding-protein-dependent transport system permease family.</text>
</comment>
<organism evidence="14 15">
    <name type="scientific">Agromyces albus</name>
    <dbReference type="NCBI Taxonomy" id="205332"/>
    <lineage>
        <taxon>Bacteria</taxon>
        <taxon>Bacillati</taxon>
        <taxon>Actinomycetota</taxon>
        <taxon>Actinomycetes</taxon>
        <taxon>Micrococcales</taxon>
        <taxon>Microbacteriaceae</taxon>
        <taxon>Agromyces</taxon>
    </lineage>
</organism>
<reference evidence="14 15" key="1">
    <citation type="submission" date="2019-01" db="EMBL/GenBank/DDBJ databases">
        <title>Agromyces.</title>
        <authorList>
            <person name="Li J."/>
        </authorList>
    </citation>
    <scope>NUCLEOTIDE SEQUENCE [LARGE SCALE GENOMIC DNA]</scope>
    <source>
        <strain evidence="14 15">DSM 15934</strain>
    </source>
</reference>
<feature type="transmembrane region" description="Helical" evidence="11">
    <location>
        <begin position="156"/>
        <end position="173"/>
    </location>
</feature>
<dbReference type="Gene3D" id="3.40.50.300">
    <property type="entry name" value="P-loop containing nucleotide triphosphate hydrolases"/>
    <property type="match status" value="1"/>
</dbReference>
<dbReference type="GO" id="GO:0015833">
    <property type="term" value="P:peptide transport"/>
    <property type="evidence" value="ECO:0007669"/>
    <property type="project" value="InterPro"/>
</dbReference>
<dbReference type="OrthoDB" id="3677453at2"/>
<keyword evidence="9 11" id="KW-1133">Transmembrane helix</keyword>
<dbReference type="GO" id="GO:0016887">
    <property type="term" value="F:ATP hydrolysis activity"/>
    <property type="evidence" value="ECO:0007669"/>
    <property type="project" value="InterPro"/>
</dbReference>
<dbReference type="Pfam" id="PF00005">
    <property type="entry name" value="ABC_tran"/>
    <property type="match status" value="1"/>
</dbReference>
<comment type="caution">
    <text evidence="14">The sequence shown here is derived from an EMBL/GenBank/DDBJ whole genome shotgun (WGS) entry which is preliminary data.</text>
</comment>
<dbReference type="InterPro" id="IPR050388">
    <property type="entry name" value="ABC_Ni/Peptide_Import"/>
</dbReference>
<evidence type="ECO:0000256" key="4">
    <source>
        <dbReference type="ARBA" id="ARBA00022448"/>
    </source>
</evidence>
<evidence type="ECO:0000256" key="10">
    <source>
        <dbReference type="ARBA" id="ARBA00023136"/>
    </source>
</evidence>
<name>A0A4Q2L1F6_9MICO</name>
<dbReference type="PROSITE" id="PS00211">
    <property type="entry name" value="ABC_TRANSPORTER_1"/>
    <property type="match status" value="1"/>
</dbReference>
<dbReference type="Pfam" id="PF12911">
    <property type="entry name" value="OppC_N"/>
    <property type="match status" value="1"/>
</dbReference>
<comment type="similarity">
    <text evidence="3">Belongs to the ABC transporter superfamily.</text>
</comment>
<dbReference type="CDD" id="cd03257">
    <property type="entry name" value="ABC_NikE_OppD_transporters"/>
    <property type="match status" value="1"/>
</dbReference>
<dbReference type="Proteomes" id="UP000293865">
    <property type="component" value="Unassembled WGS sequence"/>
</dbReference>
<dbReference type="Pfam" id="PF08352">
    <property type="entry name" value="oligo_HPY"/>
    <property type="match status" value="1"/>
</dbReference>
<evidence type="ECO:0000256" key="1">
    <source>
        <dbReference type="ARBA" id="ARBA00004141"/>
    </source>
</evidence>
<dbReference type="PANTHER" id="PTHR43297">
    <property type="entry name" value="OLIGOPEPTIDE TRANSPORT ATP-BINDING PROTEIN APPD"/>
    <property type="match status" value="1"/>
</dbReference>
<dbReference type="CDD" id="cd06261">
    <property type="entry name" value="TM_PBP2"/>
    <property type="match status" value="1"/>
</dbReference>
<dbReference type="SUPFAM" id="SSF161098">
    <property type="entry name" value="MetI-like"/>
    <property type="match status" value="1"/>
</dbReference>